<dbReference type="PANTHER" id="PTHR42977">
    <property type="entry name" value="HYDROLASE-RELATED"/>
    <property type="match status" value="1"/>
</dbReference>
<evidence type="ECO:0000259" key="1">
    <source>
        <dbReference type="Pfam" id="PF00561"/>
    </source>
</evidence>
<dbReference type="InterPro" id="IPR000073">
    <property type="entry name" value="AB_hydrolase_1"/>
</dbReference>
<dbReference type="Proteomes" id="UP001519325">
    <property type="component" value="Unassembled WGS sequence"/>
</dbReference>
<proteinExistence type="predicted"/>
<dbReference type="Gene3D" id="3.40.50.1820">
    <property type="entry name" value="alpha/beta hydrolase"/>
    <property type="match status" value="1"/>
</dbReference>
<protein>
    <submittedName>
        <fullName evidence="2">Pimeloyl-ACP methyl ester carboxylesterase</fullName>
    </submittedName>
</protein>
<sequence length="277" mass="31496">MTVDGIDTFYREAGPSDGPIVLLPHGYPSSSFEFRDLMPALADRWRTIAPDFPGFGYSAAPADFSYTFDGYSEFLRRFTEVLGLRDYVIYLHDYGSQFGLRLAMAAPKQVRGLVIQNGDIYEDQHGPKYAPLKRFWNNPTEEGKAELAAAVSLEGFRGEFLGELPEDLAAHVSPDLWTLAWAVTNTPERRAHLVDLLADQRHTVAWFTRQQEYLREHRPPTLLVWGRHDGYMPEGAARAYHRDHPGAELHILDGGHWLLETHLAEVVSLLRDFLDRC</sequence>
<comment type="caution">
    <text evidence="2">The sequence shown here is derived from an EMBL/GenBank/DDBJ whole genome shotgun (WGS) entry which is preliminary data.</text>
</comment>
<organism evidence="2 3">
    <name type="scientific">Nocardia goodfellowii</name>
    <dbReference type="NCBI Taxonomy" id="882446"/>
    <lineage>
        <taxon>Bacteria</taxon>
        <taxon>Bacillati</taxon>
        <taxon>Actinomycetota</taxon>
        <taxon>Actinomycetes</taxon>
        <taxon>Mycobacteriales</taxon>
        <taxon>Nocardiaceae</taxon>
        <taxon>Nocardia</taxon>
    </lineage>
</organism>
<dbReference type="EMBL" id="JAGGMR010000001">
    <property type="protein sequence ID" value="MBP2191271.1"/>
    <property type="molecule type" value="Genomic_DNA"/>
</dbReference>
<dbReference type="InterPro" id="IPR000639">
    <property type="entry name" value="Epox_hydrolase-like"/>
</dbReference>
<feature type="domain" description="AB hydrolase-1" evidence="1">
    <location>
        <begin position="19"/>
        <end position="262"/>
    </location>
</feature>
<dbReference type="PRINTS" id="PR00111">
    <property type="entry name" value="ABHYDROLASE"/>
</dbReference>
<dbReference type="PANTHER" id="PTHR42977:SF1">
    <property type="entry name" value="BLR6576 PROTEIN"/>
    <property type="match status" value="1"/>
</dbReference>
<dbReference type="InterPro" id="IPR051340">
    <property type="entry name" value="Haloalkane_dehalogenase"/>
</dbReference>
<evidence type="ECO:0000313" key="3">
    <source>
        <dbReference type="Proteomes" id="UP001519325"/>
    </source>
</evidence>
<accession>A0ABS4QHU8</accession>
<evidence type="ECO:0000313" key="2">
    <source>
        <dbReference type="EMBL" id="MBP2191271.1"/>
    </source>
</evidence>
<dbReference type="Pfam" id="PF00561">
    <property type="entry name" value="Abhydrolase_1"/>
    <property type="match status" value="1"/>
</dbReference>
<dbReference type="InterPro" id="IPR029058">
    <property type="entry name" value="AB_hydrolase_fold"/>
</dbReference>
<name>A0ABS4QHU8_9NOCA</name>
<dbReference type="RefSeq" id="WP_307869696.1">
    <property type="nucleotide sequence ID" value="NZ_JAGGMR010000001.1"/>
</dbReference>
<keyword evidence="3" id="KW-1185">Reference proteome</keyword>
<gene>
    <name evidence="2" type="ORF">BJ987_004172</name>
</gene>
<dbReference type="PRINTS" id="PR00412">
    <property type="entry name" value="EPOXHYDRLASE"/>
</dbReference>
<dbReference type="SUPFAM" id="SSF53474">
    <property type="entry name" value="alpha/beta-Hydrolases"/>
    <property type="match status" value="1"/>
</dbReference>
<reference evidence="2 3" key="1">
    <citation type="submission" date="2021-03" db="EMBL/GenBank/DDBJ databases">
        <title>Sequencing the genomes of 1000 actinobacteria strains.</title>
        <authorList>
            <person name="Klenk H.-P."/>
        </authorList>
    </citation>
    <scope>NUCLEOTIDE SEQUENCE [LARGE SCALE GENOMIC DNA]</scope>
    <source>
        <strain evidence="2 3">DSM 45516</strain>
    </source>
</reference>